<accession>A0ABS6KZS5</accession>
<keyword evidence="4" id="KW-1185">Reference proteome</keyword>
<protein>
    <submittedName>
        <fullName evidence="3">Helix-turn-helix transcriptional regulator</fullName>
    </submittedName>
</protein>
<dbReference type="SMART" id="SM00530">
    <property type="entry name" value="HTH_XRE"/>
    <property type="match status" value="1"/>
</dbReference>
<evidence type="ECO:0000313" key="3">
    <source>
        <dbReference type="EMBL" id="MBU9834585.1"/>
    </source>
</evidence>
<evidence type="ECO:0000259" key="2">
    <source>
        <dbReference type="PROSITE" id="PS50943"/>
    </source>
</evidence>
<proteinExistence type="predicted"/>
<sequence length="122" mass="13734">MEPDKDVKRSHRSDKANTPLPLPVERALRKLGSDIQLARRRRRISQSSLAERMGASLSTVRRMEKGDVRVPIHFFARALHVFGEIQALADLLDTARDDIGLTLMDQQLPKRVRSKPPTSGAL</sequence>
<comment type="caution">
    <text evidence="3">The sequence shown here is derived from an EMBL/GenBank/DDBJ whole genome shotgun (WGS) entry which is preliminary data.</text>
</comment>
<dbReference type="CDD" id="cd00093">
    <property type="entry name" value="HTH_XRE"/>
    <property type="match status" value="1"/>
</dbReference>
<organism evidence="3 4">
    <name type="scientific">Rahnella perminowiae</name>
    <dbReference type="NCBI Taxonomy" id="2816244"/>
    <lineage>
        <taxon>Bacteria</taxon>
        <taxon>Pseudomonadati</taxon>
        <taxon>Pseudomonadota</taxon>
        <taxon>Gammaproteobacteria</taxon>
        <taxon>Enterobacterales</taxon>
        <taxon>Yersiniaceae</taxon>
        <taxon>Rahnella</taxon>
    </lineage>
</organism>
<feature type="region of interest" description="Disordered" evidence="1">
    <location>
        <begin position="1"/>
        <end position="25"/>
    </location>
</feature>
<feature type="domain" description="HTH cro/C1-type" evidence="2">
    <location>
        <begin position="35"/>
        <end position="91"/>
    </location>
</feature>
<dbReference type="EMBL" id="JAFMOU010000064">
    <property type="protein sequence ID" value="MBU9834585.1"/>
    <property type="molecule type" value="Genomic_DNA"/>
</dbReference>
<evidence type="ECO:0000256" key="1">
    <source>
        <dbReference type="SAM" id="MobiDB-lite"/>
    </source>
</evidence>
<evidence type="ECO:0000313" key="4">
    <source>
        <dbReference type="Proteomes" id="UP000699865"/>
    </source>
</evidence>
<reference evidence="3 4" key="1">
    <citation type="submission" date="2021-03" db="EMBL/GenBank/DDBJ databases">
        <title>Five novel Rahnella species.</title>
        <authorList>
            <person name="Brady C."/>
            <person name="Asselin J."/>
            <person name="Beer S."/>
            <person name="Bruberg M.B."/>
            <person name="Crampton B."/>
            <person name="Venter S."/>
            <person name="Arnold D."/>
            <person name="Denman S."/>
        </authorList>
    </citation>
    <scope>NUCLEOTIDE SEQUENCE [LARGE SCALE GENOMIC DNA]</scope>
    <source>
        <strain evidence="3 4">L72c</strain>
    </source>
</reference>
<dbReference type="InterPro" id="IPR001387">
    <property type="entry name" value="Cro/C1-type_HTH"/>
</dbReference>
<dbReference type="Proteomes" id="UP000699865">
    <property type="component" value="Unassembled WGS sequence"/>
</dbReference>
<dbReference type="Pfam" id="PF13560">
    <property type="entry name" value="HTH_31"/>
    <property type="match status" value="1"/>
</dbReference>
<name>A0ABS6KZS5_9GAMM</name>
<gene>
    <name evidence="3" type="ORF">J1786_07115</name>
</gene>
<dbReference type="PROSITE" id="PS50943">
    <property type="entry name" value="HTH_CROC1"/>
    <property type="match status" value="1"/>
</dbReference>